<keyword evidence="5" id="KW-0804">Transcription</keyword>
<dbReference type="Gene3D" id="1.10.10.10">
    <property type="entry name" value="Winged helix-like DNA-binding domain superfamily/Winged helix DNA-binding domain"/>
    <property type="match status" value="1"/>
</dbReference>
<evidence type="ECO:0000313" key="10">
    <source>
        <dbReference type="EMBL" id="CAH1523310.1"/>
    </source>
</evidence>
<evidence type="ECO:0000256" key="7">
    <source>
        <dbReference type="PROSITE-ProRule" id="PRU01091"/>
    </source>
</evidence>
<keyword evidence="2" id="KW-0902">Two-component regulatory system</keyword>
<dbReference type="SMART" id="SM00862">
    <property type="entry name" value="Trans_reg_C"/>
    <property type="match status" value="1"/>
</dbReference>
<evidence type="ECO:0000256" key="3">
    <source>
        <dbReference type="ARBA" id="ARBA00023015"/>
    </source>
</evidence>
<dbReference type="CDD" id="cd00383">
    <property type="entry name" value="trans_reg_C"/>
    <property type="match status" value="1"/>
</dbReference>
<dbReference type="InterPro" id="IPR039420">
    <property type="entry name" value="WalR-like"/>
</dbReference>
<dbReference type="FunFam" id="3.40.50.2300:FF:000001">
    <property type="entry name" value="DNA-binding response regulator PhoB"/>
    <property type="match status" value="1"/>
</dbReference>
<dbReference type="InterPro" id="IPR036388">
    <property type="entry name" value="WH-like_DNA-bd_sf"/>
</dbReference>
<dbReference type="Pfam" id="PF00072">
    <property type="entry name" value="Response_reg"/>
    <property type="match status" value="1"/>
</dbReference>
<dbReference type="Pfam" id="PF00486">
    <property type="entry name" value="Trans_reg_C"/>
    <property type="match status" value="1"/>
</dbReference>
<accession>A0AAU9Q1D0</accession>
<dbReference type="PANTHER" id="PTHR48111:SF22">
    <property type="entry name" value="REGULATOR OF RPOS"/>
    <property type="match status" value="1"/>
</dbReference>
<proteinExistence type="predicted"/>
<dbReference type="SMART" id="SM00448">
    <property type="entry name" value="REC"/>
    <property type="match status" value="1"/>
</dbReference>
<dbReference type="Proteomes" id="UP001295420">
    <property type="component" value="Unassembled WGS sequence"/>
</dbReference>
<organism evidence="10 11">
    <name type="scientific">Vibrio owensii</name>
    <dbReference type="NCBI Taxonomy" id="696485"/>
    <lineage>
        <taxon>Bacteria</taxon>
        <taxon>Pseudomonadati</taxon>
        <taxon>Pseudomonadota</taxon>
        <taxon>Gammaproteobacteria</taxon>
        <taxon>Vibrionales</taxon>
        <taxon>Vibrionaceae</taxon>
        <taxon>Vibrio</taxon>
    </lineage>
</organism>
<dbReference type="EMBL" id="CAKMTQ010000006">
    <property type="protein sequence ID" value="CAH1523310.1"/>
    <property type="molecule type" value="Genomic_DNA"/>
</dbReference>
<dbReference type="InterPro" id="IPR001789">
    <property type="entry name" value="Sig_transdc_resp-reg_receiver"/>
</dbReference>
<keyword evidence="4 7" id="KW-0238">DNA-binding</keyword>
<keyword evidence="1 6" id="KW-0597">Phosphoprotein</keyword>
<dbReference type="InterPro" id="IPR001867">
    <property type="entry name" value="OmpR/PhoB-type_DNA-bd"/>
</dbReference>
<evidence type="ECO:0000256" key="5">
    <source>
        <dbReference type="ARBA" id="ARBA00023163"/>
    </source>
</evidence>
<comment type="caution">
    <text evidence="10">The sequence shown here is derived from an EMBL/GenBank/DDBJ whole genome shotgun (WGS) entry which is preliminary data.</text>
</comment>
<evidence type="ECO:0000259" key="9">
    <source>
        <dbReference type="PROSITE" id="PS51755"/>
    </source>
</evidence>
<sequence>MNLVVSYDAYREVIVKKREPMKILIVDDNHNVSETIADYLELEGMTIDCAYHGEAALNLIQENHYDVIIMDIMMPKLDGISTVEKLRQELLCGTPILFLTAKDTLDDKVAAFNAGGDDYLMKPFAMQELSLRVHALANRGPRQDIGTLKFADISLDALTDEVTRMGKHIKLSRIQTKILKLLLKRAPSAVSRTEVIENVWGDEPPGSDALRSHIYGLRTALDKGFDDSRLETIHGQGYRLKA</sequence>
<dbReference type="CDD" id="cd17574">
    <property type="entry name" value="REC_OmpR"/>
    <property type="match status" value="1"/>
</dbReference>
<evidence type="ECO:0000259" key="8">
    <source>
        <dbReference type="PROSITE" id="PS50110"/>
    </source>
</evidence>
<dbReference type="PROSITE" id="PS51755">
    <property type="entry name" value="OMPR_PHOB"/>
    <property type="match status" value="1"/>
</dbReference>
<keyword evidence="3" id="KW-0805">Transcription regulation</keyword>
<evidence type="ECO:0000256" key="6">
    <source>
        <dbReference type="PROSITE-ProRule" id="PRU00169"/>
    </source>
</evidence>
<dbReference type="PANTHER" id="PTHR48111">
    <property type="entry name" value="REGULATOR OF RPOS"/>
    <property type="match status" value="1"/>
</dbReference>
<gene>
    <name evidence="10" type="ORF">THF1D04_140075</name>
</gene>
<protein>
    <submittedName>
        <fullName evidence="10">Two-component response regulator</fullName>
    </submittedName>
</protein>
<feature type="domain" description="Response regulatory" evidence="8">
    <location>
        <begin position="22"/>
        <end position="137"/>
    </location>
</feature>
<dbReference type="AlphaFoldDB" id="A0AAU9Q1D0"/>
<reference evidence="10" key="1">
    <citation type="submission" date="2022-01" db="EMBL/GenBank/DDBJ databases">
        <authorList>
            <person name="Lagorce A."/>
        </authorList>
    </citation>
    <scope>NUCLEOTIDE SEQUENCE</scope>
    <source>
        <strain evidence="10">Th15_F1_D04</strain>
    </source>
</reference>
<dbReference type="Gene3D" id="3.40.50.2300">
    <property type="match status" value="1"/>
</dbReference>
<feature type="modified residue" description="4-aspartylphosphate" evidence="6">
    <location>
        <position position="71"/>
    </location>
</feature>
<evidence type="ECO:0000256" key="2">
    <source>
        <dbReference type="ARBA" id="ARBA00023012"/>
    </source>
</evidence>
<feature type="DNA-binding region" description="OmpR/PhoB-type" evidence="7">
    <location>
        <begin position="145"/>
        <end position="242"/>
    </location>
</feature>
<dbReference type="GO" id="GO:0006355">
    <property type="term" value="P:regulation of DNA-templated transcription"/>
    <property type="evidence" value="ECO:0007669"/>
    <property type="project" value="InterPro"/>
</dbReference>
<evidence type="ECO:0000313" key="11">
    <source>
        <dbReference type="Proteomes" id="UP001295420"/>
    </source>
</evidence>
<evidence type="ECO:0000256" key="1">
    <source>
        <dbReference type="ARBA" id="ARBA00022553"/>
    </source>
</evidence>
<dbReference type="GO" id="GO:0005829">
    <property type="term" value="C:cytosol"/>
    <property type="evidence" value="ECO:0007669"/>
    <property type="project" value="TreeGrafter"/>
</dbReference>
<dbReference type="GO" id="GO:0032993">
    <property type="term" value="C:protein-DNA complex"/>
    <property type="evidence" value="ECO:0007669"/>
    <property type="project" value="TreeGrafter"/>
</dbReference>
<feature type="domain" description="OmpR/PhoB-type" evidence="9">
    <location>
        <begin position="145"/>
        <end position="242"/>
    </location>
</feature>
<evidence type="ECO:0000256" key="4">
    <source>
        <dbReference type="ARBA" id="ARBA00023125"/>
    </source>
</evidence>
<name>A0AAU9Q1D0_9VIBR</name>
<dbReference type="SUPFAM" id="SSF46894">
    <property type="entry name" value="C-terminal effector domain of the bipartite response regulators"/>
    <property type="match status" value="1"/>
</dbReference>
<dbReference type="PROSITE" id="PS50110">
    <property type="entry name" value="RESPONSE_REGULATORY"/>
    <property type="match status" value="1"/>
</dbReference>
<dbReference type="GO" id="GO:0000156">
    <property type="term" value="F:phosphorelay response regulator activity"/>
    <property type="evidence" value="ECO:0007669"/>
    <property type="project" value="TreeGrafter"/>
</dbReference>
<dbReference type="SUPFAM" id="SSF52172">
    <property type="entry name" value="CheY-like"/>
    <property type="match status" value="1"/>
</dbReference>
<dbReference type="InterPro" id="IPR016032">
    <property type="entry name" value="Sig_transdc_resp-reg_C-effctor"/>
</dbReference>
<dbReference type="GO" id="GO:0000976">
    <property type="term" value="F:transcription cis-regulatory region binding"/>
    <property type="evidence" value="ECO:0007669"/>
    <property type="project" value="TreeGrafter"/>
</dbReference>
<dbReference type="InterPro" id="IPR011006">
    <property type="entry name" value="CheY-like_superfamily"/>
</dbReference>